<evidence type="ECO:0000313" key="2">
    <source>
        <dbReference type="Proteomes" id="UP001277972"/>
    </source>
</evidence>
<evidence type="ECO:0000313" key="1">
    <source>
        <dbReference type="EMBL" id="MDX8046873.1"/>
    </source>
</evidence>
<proteinExistence type="predicted"/>
<name>A0ACC6M7C1_9BACI</name>
<organism evidence="1 2">
    <name type="scientific">Gracilibacillus pellucidus</name>
    <dbReference type="NCBI Taxonomy" id="3095368"/>
    <lineage>
        <taxon>Bacteria</taxon>
        <taxon>Bacillati</taxon>
        <taxon>Bacillota</taxon>
        <taxon>Bacilli</taxon>
        <taxon>Bacillales</taxon>
        <taxon>Bacillaceae</taxon>
        <taxon>Gracilibacillus</taxon>
    </lineage>
</organism>
<accession>A0ACC6M7C1</accession>
<keyword evidence="2" id="KW-1185">Reference proteome</keyword>
<protein>
    <submittedName>
        <fullName evidence="1">SLAP domain-containing protein</fullName>
    </submittedName>
</protein>
<reference evidence="1" key="1">
    <citation type="submission" date="2023-11" db="EMBL/GenBank/DDBJ databases">
        <title>Gracilibacillus pellucida a moderately halophilic bacterium isolated from saline soil in Xinjiang province.</title>
        <authorList>
            <person name="Zhang Z."/>
            <person name="Tan F."/>
            <person name="Wang Y."/>
            <person name="Xia M."/>
        </authorList>
    </citation>
    <scope>NUCLEOTIDE SEQUENCE</scope>
    <source>
        <strain evidence="1">S3-1-1</strain>
    </source>
</reference>
<dbReference type="Proteomes" id="UP001277972">
    <property type="component" value="Unassembled WGS sequence"/>
</dbReference>
<comment type="caution">
    <text evidence="1">The sequence shown here is derived from an EMBL/GenBank/DDBJ whole genome shotgun (WGS) entry which is preliminary data.</text>
</comment>
<dbReference type="EMBL" id="JAWZSR010000007">
    <property type="protein sequence ID" value="MDX8046873.1"/>
    <property type="molecule type" value="Genomic_DNA"/>
</dbReference>
<sequence length="125" mass="14785">MQKLFFEDAWDRTISKEDRLNIKKVFEQTKKNAEEGITFVPVRSAINHRNDLLIISLIHNFQPEGTNLTNITIQLFQGDRHIASRHIKEERLRLSAKTSMPWTFIFPEIGYENQHPTHYSLKVEH</sequence>
<gene>
    <name evidence="1" type="ORF">SH601_12845</name>
</gene>